<dbReference type="InterPro" id="IPR009057">
    <property type="entry name" value="Homeodomain-like_sf"/>
</dbReference>
<dbReference type="SUPFAM" id="SSF52172">
    <property type="entry name" value="CheY-like"/>
    <property type="match status" value="1"/>
</dbReference>
<evidence type="ECO:0000259" key="6">
    <source>
        <dbReference type="PROSITE" id="PS50110"/>
    </source>
</evidence>
<dbReference type="CDD" id="cd17536">
    <property type="entry name" value="REC_YesN-like"/>
    <property type="match status" value="1"/>
</dbReference>
<dbReference type="Gene3D" id="1.10.10.60">
    <property type="entry name" value="Homeodomain-like"/>
    <property type="match status" value="2"/>
</dbReference>
<keyword evidence="3" id="KW-0804">Transcription</keyword>
<sequence>MMKTLIVDDEIFVRKGLISVLPWQKFGFKIIGEASGGEKALEFLANNRVDIAFMDLTMPGMSGFELMKAARDAYPELKVVVLTCHQDFNYIQDAMRLGAIDYIVKTQLEKETLDDVLERISARIRHDSKERGSFMSAPTFVNDQGKRYSDEVVASINNAIQYLNDHLFDGINQEEVAKAVNMSRGYFSVCFKDITGTPFSDYLRGLKLSNAEMLLRKTAKPIYVIADQLGFQDEKYFSKLFREHNGMTPSEYRERNR</sequence>
<keyword evidence="4" id="KW-0597">Phosphoprotein</keyword>
<dbReference type="Gene3D" id="3.40.50.2300">
    <property type="match status" value="1"/>
</dbReference>
<dbReference type="RefSeq" id="WP_126013451.1">
    <property type="nucleotide sequence ID" value="NZ_CP034437.1"/>
</dbReference>
<dbReference type="Proteomes" id="UP000272528">
    <property type="component" value="Chromosome"/>
</dbReference>
<dbReference type="AlphaFoldDB" id="A0A3S9A0A3"/>
<dbReference type="InterPro" id="IPR020449">
    <property type="entry name" value="Tscrpt_reg_AraC-type_HTH"/>
</dbReference>
<dbReference type="GO" id="GO:0003700">
    <property type="term" value="F:DNA-binding transcription factor activity"/>
    <property type="evidence" value="ECO:0007669"/>
    <property type="project" value="InterPro"/>
</dbReference>
<dbReference type="PROSITE" id="PS01124">
    <property type="entry name" value="HTH_ARAC_FAMILY_2"/>
    <property type="match status" value="1"/>
</dbReference>
<evidence type="ECO:0000259" key="5">
    <source>
        <dbReference type="PROSITE" id="PS01124"/>
    </source>
</evidence>
<dbReference type="SMART" id="SM00342">
    <property type="entry name" value="HTH_ARAC"/>
    <property type="match status" value="1"/>
</dbReference>
<dbReference type="InterPro" id="IPR011006">
    <property type="entry name" value="CheY-like_superfamily"/>
</dbReference>
<organism evidence="7 8">
    <name type="scientific">Paenibacillus albus</name>
    <dbReference type="NCBI Taxonomy" id="2495582"/>
    <lineage>
        <taxon>Bacteria</taxon>
        <taxon>Bacillati</taxon>
        <taxon>Bacillota</taxon>
        <taxon>Bacilli</taxon>
        <taxon>Bacillales</taxon>
        <taxon>Paenibacillaceae</taxon>
        <taxon>Paenibacillus</taxon>
    </lineage>
</organism>
<keyword evidence="2" id="KW-0238">DNA-binding</keyword>
<feature type="domain" description="Response regulatory" evidence="6">
    <location>
        <begin position="3"/>
        <end position="120"/>
    </location>
</feature>
<evidence type="ECO:0000256" key="4">
    <source>
        <dbReference type="PROSITE-ProRule" id="PRU00169"/>
    </source>
</evidence>
<evidence type="ECO:0000256" key="1">
    <source>
        <dbReference type="ARBA" id="ARBA00023015"/>
    </source>
</evidence>
<accession>A0A3S9A0A3</accession>
<dbReference type="PANTHER" id="PTHR43280:SF28">
    <property type="entry name" value="HTH-TYPE TRANSCRIPTIONAL ACTIVATOR RHAS"/>
    <property type="match status" value="1"/>
</dbReference>
<dbReference type="Pfam" id="PF00072">
    <property type="entry name" value="Response_reg"/>
    <property type="match status" value="1"/>
</dbReference>
<dbReference type="Pfam" id="PF12833">
    <property type="entry name" value="HTH_18"/>
    <property type="match status" value="1"/>
</dbReference>
<protein>
    <submittedName>
        <fullName evidence="7">Response regulator</fullName>
    </submittedName>
</protein>
<evidence type="ECO:0000256" key="3">
    <source>
        <dbReference type="ARBA" id="ARBA00023163"/>
    </source>
</evidence>
<dbReference type="PROSITE" id="PS00041">
    <property type="entry name" value="HTH_ARAC_FAMILY_1"/>
    <property type="match status" value="1"/>
</dbReference>
<feature type="modified residue" description="4-aspartylphosphate" evidence="4">
    <location>
        <position position="55"/>
    </location>
</feature>
<proteinExistence type="predicted"/>
<keyword evidence="8" id="KW-1185">Reference proteome</keyword>
<reference evidence="8" key="1">
    <citation type="submission" date="2018-12" db="EMBL/GenBank/DDBJ databases">
        <title>Genome sequence of Peanibacillus sp.</title>
        <authorList>
            <person name="Subramani G."/>
            <person name="Srinivasan S."/>
            <person name="Kim M.K."/>
        </authorList>
    </citation>
    <scope>NUCLEOTIDE SEQUENCE [LARGE SCALE GENOMIC DNA]</scope>
    <source>
        <strain evidence="8">18JY67-1</strain>
    </source>
</reference>
<keyword evidence="1" id="KW-0805">Transcription regulation</keyword>
<dbReference type="InterPro" id="IPR018060">
    <property type="entry name" value="HTH_AraC"/>
</dbReference>
<dbReference type="GO" id="GO:0000160">
    <property type="term" value="P:phosphorelay signal transduction system"/>
    <property type="evidence" value="ECO:0007669"/>
    <property type="project" value="InterPro"/>
</dbReference>
<dbReference type="EMBL" id="CP034437">
    <property type="protein sequence ID" value="AZN39197.1"/>
    <property type="molecule type" value="Genomic_DNA"/>
</dbReference>
<dbReference type="GO" id="GO:0043565">
    <property type="term" value="F:sequence-specific DNA binding"/>
    <property type="evidence" value="ECO:0007669"/>
    <property type="project" value="InterPro"/>
</dbReference>
<name>A0A3S9A0A3_9BACL</name>
<dbReference type="InterPro" id="IPR018062">
    <property type="entry name" value="HTH_AraC-typ_CS"/>
</dbReference>
<dbReference type="PANTHER" id="PTHR43280">
    <property type="entry name" value="ARAC-FAMILY TRANSCRIPTIONAL REGULATOR"/>
    <property type="match status" value="1"/>
</dbReference>
<evidence type="ECO:0000313" key="7">
    <source>
        <dbReference type="EMBL" id="AZN39197.1"/>
    </source>
</evidence>
<dbReference type="PROSITE" id="PS50110">
    <property type="entry name" value="RESPONSE_REGULATORY"/>
    <property type="match status" value="1"/>
</dbReference>
<gene>
    <name evidence="7" type="ORF">EJC50_05595</name>
</gene>
<evidence type="ECO:0000256" key="2">
    <source>
        <dbReference type="ARBA" id="ARBA00023125"/>
    </source>
</evidence>
<dbReference type="SMART" id="SM00448">
    <property type="entry name" value="REC"/>
    <property type="match status" value="1"/>
</dbReference>
<evidence type="ECO:0000313" key="8">
    <source>
        <dbReference type="Proteomes" id="UP000272528"/>
    </source>
</evidence>
<dbReference type="OrthoDB" id="1769137at2"/>
<feature type="domain" description="HTH araC/xylS-type" evidence="5">
    <location>
        <begin position="157"/>
        <end position="255"/>
    </location>
</feature>
<dbReference type="PRINTS" id="PR00032">
    <property type="entry name" value="HTHARAC"/>
</dbReference>
<dbReference type="KEGG" id="palb:EJC50_05595"/>
<dbReference type="SUPFAM" id="SSF46689">
    <property type="entry name" value="Homeodomain-like"/>
    <property type="match status" value="2"/>
</dbReference>
<dbReference type="InterPro" id="IPR001789">
    <property type="entry name" value="Sig_transdc_resp-reg_receiver"/>
</dbReference>